<keyword evidence="2" id="KW-1133">Transmembrane helix</keyword>
<organism evidence="4 5">
    <name type="scientific">Bacteriovorax antarcticus</name>
    <dbReference type="NCBI Taxonomy" id="3088717"/>
    <lineage>
        <taxon>Bacteria</taxon>
        <taxon>Pseudomonadati</taxon>
        <taxon>Bdellovibrionota</taxon>
        <taxon>Bacteriovoracia</taxon>
        <taxon>Bacteriovoracales</taxon>
        <taxon>Bacteriovoracaceae</taxon>
        <taxon>Bacteriovorax</taxon>
    </lineage>
</organism>
<keyword evidence="5" id="KW-1185">Reference proteome</keyword>
<dbReference type="InterPro" id="IPR027039">
    <property type="entry name" value="Crtac1"/>
</dbReference>
<protein>
    <submittedName>
        <fullName evidence="4">CRTAC1 family protein</fullName>
    </submittedName>
</protein>
<dbReference type="Pfam" id="PF13517">
    <property type="entry name" value="FG-GAP_3"/>
    <property type="match status" value="1"/>
</dbReference>
<dbReference type="PANTHER" id="PTHR16026:SF0">
    <property type="entry name" value="CARTILAGE ACIDIC PROTEIN 1"/>
    <property type="match status" value="1"/>
</dbReference>
<proteinExistence type="predicted"/>
<keyword evidence="2" id="KW-0812">Transmembrane</keyword>
<dbReference type="InterPro" id="IPR011519">
    <property type="entry name" value="UnbV_ASPIC"/>
</dbReference>
<comment type="caution">
    <text evidence="4">The sequence shown here is derived from an EMBL/GenBank/DDBJ whole genome shotgun (WGS) entry which is preliminary data.</text>
</comment>
<name>A0ABU5VSE4_9BACT</name>
<dbReference type="InterPro" id="IPR013517">
    <property type="entry name" value="FG-GAP"/>
</dbReference>
<evidence type="ECO:0000313" key="5">
    <source>
        <dbReference type="Proteomes" id="UP001302274"/>
    </source>
</evidence>
<dbReference type="SUPFAM" id="SSF69318">
    <property type="entry name" value="Integrin alpha N-terminal domain"/>
    <property type="match status" value="1"/>
</dbReference>
<dbReference type="Proteomes" id="UP001302274">
    <property type="component" value="Unassembled WGS sequence"/>
</dbReference>
<feature type="domain" description="ASPIC/UnbV" evidence="3">
    <location>
        <begin position="413"/>
        <end position="464"/>
    </location>
</feature>
<gene>
    <name evidence="4" type="ORF">SHI21_07185</name>
</gene>
<evidence type="ECO:0000256" key="2">
    <source>
        <dbReference type="SAM" id="Phobius"/>
    </source>
</evidence>
<sequence length="481" mass="53613">MTKNFIKIFIFSIIFIIGTYFYTRSSIYPNLFAVYDITAKIKTDVKQDFSGAVLINLDEDPDNEIFIAGHGSSNLFLKSVKDELIPINIPELEDSKGLSFSVTACDLDYDGRDELLVINHSPLENSESQSKVFKYSNGKWENLLTASDPITSILNKGYSSTCIDRKGDGRYGVAVASENGKIAYIEMQNSKFVDIASEIGLGLTSKGRSILGVPGPLGFTNIFVGNEGPNFYFKNNGAGFFTEVAEKVGLSDPFLNARGISLIDHNNDEIIDIVYGNDKGPTRLYEQTRDGKFIEVTPEIMKRTYAVNSAVVGDFNLDGFEDLYLNNIRGHNKIFSHFKDKWFELDREIFEEKELFGISTIAGDLNHDGSYDILNTHGDKILSPITLYTIKPEGEWIKFSANYQSGTIPRGMTIVLRTNKRVQVRAISSGSGRFANYDQEVIFGLLKDESAQSVEVILPSGKRVEYGGKLVQSKTNHMIIP</sequence>
<evidence type="ECO:0000256" key="1">
    <source>
        <dbReference type="ARBA" id="ARBA00022729"/>
    </source>
</evidence>
<evidence type="ECO:0000313" key="4">
    <source>
        <dbReference type="EMBL" id="MEA9355976.1"/>
    </source>
</evidence>
<dbReference type="EMBL" id="JAYGJQ010000001">
    <property type="protein sequence ID" value="MEA9355976.1"/>
    <property type="molecule type" value="Genomic_DNA"/>
</dbReference>
<accession>A0ABU5VSE4</accession>
<evidence type="ECO:0000259" key="3">
    <source>
        <dbReference type="Pfam" id="PF07593"/>
    </source>
</evidence>
<dbReference type="Gene3D" id="2.130.10.130">
    <property type="entry name" value="Integrin alpha, N-terminal"/>
    <property type="match status" value="1"/>
</dbReference>
<reference evidence="4 5" key="1">
    <citation type="submission" date="2023-11" db="EMBL/GenBank/DDBJ databases">
        <title>A Novel Polar Bacteriovorax (B. antarcticus) Isolated from the Biocrust in Antarctica.</title>
        <authorList>
            <person name="Mun W."/>
            <person name="Choi S.Y."/>
            <person name="Mitchell R.J."/>
        </authorList>
    </citation>
    <scope>NUCLEOTIDE SEQUENCE [LARGE SCALE GENOMIC DNA]</scope>
    <source>
        <strain evidence="4 5">PP10</strain>
    </source>
</reference>
<dbReference type="RefSeq" id="WP_323575620.1">
    <property type="nucleotide sequence ID" value="NZ_JAYGJQ010000001.1"/>
</dbReference>
<dbReference type="PANTHER" id="PTHR16026">
    <property type="entry name" value="CARTILAGE ACIDIC PROTEIN 1"/>
    <property type="match status" value="1"/>
</dbReference>
<feature type="transmembrane region" description="Helical" evidence="2">
    <location>
        <begin position="5"/>
        <end position="22"/>
    </location>
</feature>
<keyword evidence="2" id="KW-0472">Membrane</keyword>
<dbReference type="InterPro" id="IPR028994">
    <property type="entry name" value="Integrin_alpha_N"/>
</dbReference>
<keyword evidence="1" id="KW-0732">Signal</keyword>
<dbReference type="Pfam" id="PF07593">
    <property type="entry name" value="UnbV_ASPIC"/>
    <property type="match status" value="1"/>
</dbReference>